<dbReference type="RefSeq" id="WP_152572820.1">
    <property type="nucleotide sequence ID" value="NZ_VIKU02000001.1"/>
</dbReference>
<comment type="caution">
    <text evidence="2">The sequence shown here is derived from an EMBL/GenBank/DDBJ whole genome shotgun (WGS) entry which is preliminary data.</text>
</comment>
<protein>
    <recommendedName>
        <fullName evidence="1">HMA domain-containing protein</fullName>
    </recommendedName>
</protein>
<gene>
    <name evidence="2" type="ORF">FK220_003150</name>
</gene>
<dbReference type="AlphaFoldDB" id="A0A967ECI7"/>
<dbReference type="PROSITE" id="PS50846">
    <property type="entry name" value="HMA_2"/>
    <property type="match status" value="1"/>
</dbReference>
<accession>A0A967ECI7</accession>
<reference evidence="2" key="1">
    <citation type="submission" date="2019-07" db="EMBL/GenBank/DDBJ databases">
        <authorList>
            <person name="De-Chao Zhang Q."/>
        </authorList>
    </citation>
    <scope>NUCLEOTIDE SEQUENCE</scope>
    <source>
        <strain evidence="2">TP-CH-4</strain>
    </source>
</reference>
<dbReference type="InterPro" id="IPR036163">
    <property type="entry name" value="HMA_dom_sf"/>
</dbReference>
<keyword evidence="3" id="KW-1185">Reference proteome</keyword>
<evidence type="ECO:0000313" key="3">
    <source>
        <dbReference type="Proteomes" id="UP000707206"/>
    </source>
</evidence>
<proteinExistence type="predicted"/>
<dbReference type="Gene3D" id="3.30.70.100">
    <property type="match status" value="1"/>
</dbReference>
<dbReference type="Proteomes" id="UP000707206">
    <property type="component" value="Unassembled WGS sequence"/>
</dbReference>
<dbReference type="GO" id="GO:0046872">
    <property type="term" value="F:metal ion binding"/>
    <property type="evidence" value="ECO:0007669"/>
    <property type="project" value="InterPro"/>
</dbReference>
<dbReference type="SUPFAM" id="SSF55008">
    <property type="entry name" value="HMA, heavy metal-associated domain"/>
    <property type="match status" value="1"/>
</dbReference>
<name>A0A967ECI7_9FLAO</name>
<evidence type="ECO:0000313" key="2">
    <source>
        <dbReference type="EMBL" id="NHF58323.1"/>
    </source>
</evidence>
<feature type="domain" description="HMA" evidence="1">
    <location>
        <begin position="3"/>
        <end position="69"/>
    </location>
</feature>
<evidence type="ECO:0000259" key="1">
    <source>
        <dbReference type="PROSITE" id="PS50846"/>
    </source>
</evidence>
<organism evidence="2 3">
    <name type="scientific">Pelagihabitans pacificus</name>
    <dbReference type="NCBI Taxonomy" id="2696054"/>
    <lineage>
        <taxon>Bacteria</taxon>
        <taxon>Pseudomonadati</taxon>
        <taxon>Bacteroidota</taxon>
        <taxon>Flavobacteriia</taxon>
        <taxon>Flavobacteriales</taxon>
        <taxon>Flavobacteriaceae</taxon>
        <taxon>Pelagihabitans</taxon>
    </lineage>
</organism>
<sequence length="86" mass="10147">MKQQIARIQVQNNFCERCKSSIQTKLTKIRDVSNVRLYPKESLVVFNFFRANELSDVLNALTEMGYPEEGERINRDTLLRSKWCMC</sequence>
<dbReference type="EMBL" id="VIKU02000001">
    <property type="protein sequence ID" value="NHF58323.1"/>
    <property type="molecule type" value="Genomic_DNA"/>
</dbReference>
<dbReference type="InterPro" id="IPR006121">
    <property type="entry name" value="HMA_dom"/>
</dbReference>
<reference evidence="2" key="2">
    <citation type="submission" date="2020-03" db="EMBL/GenBank/DDBJ databases">
        <title>Flavobacteriaceae bacterium strain TP-CH-4, a member of the family Flavobacteriaceae isolated from a deep-sea seamount.</title>
        <authorList>
            <person name="Zhang D.-C."/>
        </authorList>
    </citation>
    <scope>NUCLEOTIDE SEQUENCE</scope>
    <source>
        <strain evidence="2">TP-CH-4</strain>
    </source>
</reference>